<dbReference type="EMBL" id="JAEAOA010001315">
    <property type="protein sequence ID" value="KAK3588632.1"/>
    <property type="molecule type" value="Genomic_DNA"/>
</dbReference>
<dbReference type="GO" id="GO:0003677">
    <property type="term" value="F:DNA binding"/>
    <property type="evidence" value="ECO:0007669"/>
    <property type="project" value="UniProtKB-KW"/>
</dbReference>
<feature type="domain" description="C2H2-type" evidence="12">
    <location>
        <begin position="340"/>
        <end position="363"/>
    </location>
</feature>
<dbReference type="FunFam" id="3.30.160.60:FF:001228">
    <property type="entry name" value="Zinc finger protein 236"/>
    <property type="match status" value="1"/>
</dbReference>
<dbReference type="Pfam" id="PF00096">
    <property type="entry name" value="zf-C2H2"/>
    <property type="match status" value="3"/>
</dbReference>
<dbReference type="SUPFAM" id="SSF57667">
    <property type="entry name" value="beta-beta-alpha zinc fingers"/>
    <property type="match status" value="6"/>
</dbReference>
<evidence type="ECO:0000256" key="9">
    <source>
        <dbReference type="ARBA" id="ARBA00023242"/>
    </source>
</evidence>
<feature type="compositionally biased region" description="Acidic residues" evidence="11">
    <location>
        <begin position="131"/>
        <end position="142"/>
    </location>
</feature>
<dbReference type="Gene3D" id="3.30.160.60">
    <property type="entry name" value="Classic Zinc Finger"/>
    <property type="match status" value="8"/>
</dbReference>
<keyword evidence="4 10" id="KW-0863">Zinc-finger</keyword>
<feature type="domain" description="C2H2-type" evidence="12">
    <location>
        <begin position="608"/>
        <end position="635"/>
    </location>
</feature>
<feature type="domain" description="C2H2-type" evidence="12">
    <location>
        <begin position="636"/>
        <end position="663"/>
    </location>
</feature>
<dbReference type="FunFam" id="3.30.160.60:FF:000100">
    <property type="entry name" value="Zinc finger 45-like"/>
    <property type="match status" value="1"/>
</dbReference>
<dbReference type="Proteomes" id="UP001195483">
    <property type="component" value="Unassembled WGS sequence"/>
</dbReference>
<feature type="domain" description="C2H2-type" evidence="12">
    <location>
        <begin position="509"/>
        <end position="537"/>
    </location>
</feature>
<proteinExistence type="predicted"/>
<evidence type="ECO:0000256" key="3">
    <source>
        <dbReference type="ARBA" id="ARBA00022737"/>
    </source>
</evidence>
<protein>
    <recommendedName>
        <fullName evidence="12">C2H2-type domain-containing protein</fullName>
    </recommendedName>
</protein>
<evidence type="ECO:0000256" key="10">
    <source>
        <dbReference type="PROSITE-ProRule" id="PRU00042"/>
    </source>
</evidence>
<feature type="domain" description="C2H2-type" evidence="12">
    <location>
        <begin position="543"/>
        <end position="570"/>
    </location>
</feature>
<gene>
    <name evidence="13" type="ORF">CHS0354_021500</name>
</gene>
<keyword evidence="9" id="KW-0539">Nucleus</keyword>
<feature type="region of interest" description="Disordered" evidence="11">
    <location>
        <begin position="184"/>
        <end position="229"/>
    </location>
</feature>
<accession>A0AAE0VTJ6</accession>
<dbReference type="PROSITE" id="PS00028">
    <property type="entry name" value="ZINC_FINGER_C2H2_1"/>
    <property type="match status" value="10"/>
</dbReference>
<keyword evidence="5" id="KW-0862">Zinc</keyword>
<dbReference type="InterPro" id="IPR013087">
    <property type="entry name" value="Znf_C2H2_type"/>
</dbReference>
<dbReference type="PANTHER" id="PTHR24379:SF121">
    <property type="entry name" value="C2H2-TYPE DOMAIN-CONTAINING PROTEIN"/>
    <property type="match status" value="1"/>
</dbReference>
<evidence type="ECO:0000256" key="2">
    <source>
        <dbReference type="ARBA" id="ARBA00022723"/>
    </source>
</evidence>
<feature type="compositionally biased region" description="Basic and acidic residues" evidence="11">
    <location>
        <begin position="202"/>
        <end position="217"/>
    </location>
</feature>
<name>A0AAE0VTJ6_9BIVA</name>
<reference evidence="13" key="2">
    <citation type="journal article" date="2021" name="Genome Biol. Evol.">
        <title>Developing a high-quality reference genome for a parasitic bivalve with doubly uniparental inheritance (Bivalvia: Unionida).</title>
        <authorList>
            <person name="Smith C.H."/>
        </authorList>
    </citation>
    <scope>NUCLEOTIDE SEQUENCE</scope>
    <source>
        <strain evidence="13">CHS0354</strain>
        <tissue evidence="13">Mantle</tissue>
    </source>
</reference>
<organism evidence="13 14">
    <name type="scientific">Potamilus streckersoni</name>
    <dbReference type="NCBI Taxonomy" id="2493646"/>
    <lineage>
        <taxon>Eukaryota</taxon>
        <taxon>Metazoa</taxon>
        <taxon>Spiralia</taxon>
        <taxon>Lophotrochozoa</taxon>
        <taxon>Mollusca</taxon>
        <taxon>Bivalvia</taxon>
        <taxon>Autobranchia</taxon>
        <taxon>Heteroconchia</taxon>
        <taxon>Palaeoheterodonta</taxon>
        <taxon>Unionida</taxon>
        <taxon>Unionoidea</taxon>
        <taxon>Unionidae</taxon>
        <taxon>Ambleminae</taxon>
        <taxon>Lampsilini</taxon>
        <taxon>Potamilus</taxon>
    </lineage>
</organism>
<feature type="region of interest" description="Disordered" evidence="11">
    <location>
        <begin position="131"/>
        <end position="157"/>
    </location>
</feature>
<dbReference type="GO" id="GO:0008270">
    <property type="term" value="F:zinc ion binding"/>
    <property type="evidence" value="ECO:0007669"/>
    <property type="project" value="UniProtKB-KW"/>
</dbReference>
<feature type="domain" description="C2H2-type" evidence="12">
    <location>
        <begin position="694"/>
        <end position="721"/>
    </location>
</feature>
<feature type="region of interest" description="Disordered" evidence="11">
    <location>
        <begin position="796"/>
        <end position="837"/>
    </location>
</feature>
<evidence type="ECO:0000313" key="14">
    <source>
        <dbReference type="Proteomes" id="UP001195483"/>
    </source>
</evidence>
<keyword evidence="3" id="KW-0677">Repeat</keyword>
<feature type="domain" description="C2H2-type" evidence="12">
    <location>
        <begin position="665"/>
        <end position="693"/>
    </location>
</feature>
<reference evidence="13" key="1">
    <citation type="journal article" date="2021" name="Genome Biol. Evol.">
        <title>A High-Quality Reference Genome for a Parasitic Bivalve with Doubly Uniparental Inheritance (Bivalvia: Unionida).</title>
        <authorList>
            <person name="Smith C.H."/>
        </authorList>
    </citation>
    <scope>NUCLEOTIDE SEQUENCE</scope>
    <source>
        <strain evidence="13">CHS0354</strain>
    </source>
</reference>
<dbReference type="SMART" id="SM00355">
    <property type="entry name" value="ZnF_C2H2"/>
    <property type="match status" value="13"/>
</dbReference>
<feature type="compositionally biased region" description="Basic residues" evidence="11">
    <location>
        <begin position="218"/>
        <end position="229"/>
    </location>
</feature>
<evidence type="ECO:0000256" key="7">
    <source>
        <dbReference type="ARBA" id="ARBA00023125"/>
    </source>
</evidence>
<evidence type="ECO:0000259" key="12">
    <source>
        <dbReference type="PROSITE" id="PS50157"/>
    </source>
</evidence>
<dbReference type="PROSITE" id="PS50157">
    <property type="entry name" value="ZINC_FINGER_C2H2_2"/>
    <property type="match status" value="9"/>
</dbReference>
<keyword evidence="2" id="KW-0479">Metal-binding</keyword>
<evidence type="ECO:0000256" key="11">
    <source>
        <dbReference type="SAM" id="MobiDB-lite"/>
    </source>
</evidence>
<feature type="domain" description="C2H2-type" evidence="12">
    <location>
        <begin position="484"/>
        <end position="506"/>
    </location>
</feature>
<keyword evidence="6" id="KW-0805">Transcription regulation</keyword>
<reference evidence="13" key="3">
    <citation type="submission" date="2023-05" db="EMBL/GenBank/DDBJ databases">
        <authorList>
            <person name="Smith C.H."/>
        </authorList>
    </citation>
    <scope>NUCLEOTIDE SEQUENCE</scope>
    <source>
        <strain evidence="13">CHS0354</strain>
        <tissue evidence="13">Mantle</tissue>
    </source>
</reference>
<feature type="domain" description="C2H2-type" evidence="12">
    <location>
        <begin position="429"/>
        <end position="456"/>
    </location>
</feature>
<evidence type="ECO:0000256" key="4">
    <source>
        <dbReference type="ARBA" id="ARBA00022771"/>
    </source>
</evidence>
<dbReference type="GO" id="GO:0005634">
    <property type="term" value="C:nucleus"/>
    <property type="evidence" value="ECO:0007669"/>
    <property type="project" value="UniProtKB-SubCell"/>
</dbReference>
<dbReference type="InterPro" id="IPR036236">
    <property type="entry name" value="Znf_C2H2_sf"/>
</dbReference>
<dbReference type="PANTHER" id="PTHR24379">
    <property type="entry name" value="KRAB AND ZINC FINGER DOMAIN-CONTAINING"/>
    <property type="match status" value="1"/>
</dbReference>
<comment type="caution">
    <text evidence="13">The sequence shown here is derived from an EMBL/GenBank/DDBJ whole genome shotgun (WGS) entry which is preliminary data.</text>
</comment>
<comment type="subcellular location">
    <subcellularLocation>
        <location evidence="1">Nucleus</location>
    </subcellularLocation>
</comment>
<evidence type="ECO:0000256" key="8">
    <source>
        <dbReference type="ARBA" id="ARBA00023163"/>
    </source>
</evidence>
<keyword evidence="14" id="KW-1185">Reference proteome</keyword>
<feature type="region of interest" description="Disordered" evidence="11">
    <location>
        <begin position="864"/>
        <end position="887"/>
    </location>
</feature>
<sequence length="960" mass="110317">MGSEIFHNFISKMKEMASMYSKINKEDQELGLKLLVSICKNFELLLGPGHFMSVYTHYSSKGIEDFFSRYTSGSESAVQDILNDVILDSVSKAEEKNSVWPSTRFRERKPTLKPNNIKELGFAEFDDGGAIDDVDMDEDDSPETISYNQPKRKRESNKHFIGLRSKTCSKVSDKTAFTSDIKTRYQSTKTTRHQSGKTRLSAAHEPEQATLKNDGKNSKKTCRQRGRKPKVKKGAIVEILVTGNESTTEKERTELGNLDFKEEKEIFHIESSHTGSSADTSIQDMNLKLALPVECDAIKLTENSTEHAPIRMVAKRTVDGQIVSIKPKRRRGRPPKRQVFSCKKCTETFTHKQSLLNHWIFNHNCAPCSCRFCRKEFMHDVPPEHKCKKYPLSKSTKICRVCGDECANKNLLKEHMTLEHGIKTREPSYCCKFCKRSFMKRVSLFTHYKDHAEGKFVCIRCGKFCETFENYSSHMAEHEREAKFYCKSCGKYFERAQQYEQHLQAHEQHICPQCNKSIASQRRLVKHMKAEHGEEISTEDRVHKCESCQKMFARPGALMVHMRIHTGEKPVECGACKLFFRTTKALAKHKQTYTHCLKAGEAAKERRFLCNECGKAYFRKHALQRHMHYHTGEKPHMCQYCGYKCREANNLKRHMALHFEAQRNFVCEICGSAFHAKKTLEMHHAYKHNDERAFQCPECPLSFKAKNALRRHSKVHTVDKEHKCWCGTAFKRMYNLRRHLKSVHGTDEMLPPVRRVSTLDCSKKAPISKTDIIEKFEQPVDIMLREAMLMSPTMVPIPDSLQPSTSSVPPVSMVMMDTRNSTPAPQPPQQQQTSQQVNGMLQYSIPVSMAEHHHNVELHHGDPQQQVDSQHHLQASDPHSQQTDDASQRLRYSLADPNLYVNTSLEQRILDPNDPFMQVNTSMGATNIISQAVAYSNIMREYGGQFPFLQDGTVYSQYVK</sequence>
<feature type="compositionally biased region" description="Low complexity" evidence="11">
    <location>
        <begin position="803"/>
        <end position="816"/>
    </location>
</feature>
<evidence type="ECO:0000313" key="13">
    <source>
        <dbReference type="EMBL" id="KAK3588632.1"/>
    </source>
</evidence>
<dbReference type="AlphaFoldDB" id="A0AAE0VTJ6"/>
<evidence type="ECO:0000256" key="5">
    <source>
        <dbReference type="ARBA" id="ARBA00022833"/>
    </source>
</evidence>
<keyword evidence="8" id="KW-0804">Transcription</keyword>
<evidence type="ECO:0000256" key="1">
    <source>
        <dbReference type="ARBA" id="ARBA00004123"/>
    </source>
</evidence>
<evidence type="ECO:0000256" key="6">
    <source>
        <dbReference type="ARBA" id="ARBA00023015"/>
    </source>
</evidence>
<keyword evidence="7" id="KW-0238">DNA-binding</keyword>